<evidence type="ECO:0000313" key="4">
    <source>
        <dbReference type="EMBL" id="ABK67078.1"/>
    </source>
</evidence>
<dbReference type="Gene3D" id="1.10.357.10">
    <property type="entry name" value="Tetracycline Repressor, domain 2"/>
    <property type="match status" value="1"/>
</dbReference>
<organism evidence="4 5">
    <name type="scientific">Mycobacterium avium (strain 104)</name>
    <dbReference type="NCBI Taxonomy" id="243243"/>
    <lineage>
        <taxon>Bacteria</taxon>
        <taxon>Bacillati</taxon>
        <taxon>Actinomycetota</taxon>
        <taxon>Actinomycetes</taxon>
        <taxon>Mycobacteriales</taxon>
        <taxon>Mycobacteriaceae</taxon>
        <taxon>Mycobacterium</taxon>
        <taxon>Mycobacterium avium complex (MAC)</taxon>
    </lineage>
</organism>
<dbReference type="InterPro" id="IPR036271">
    <property type="entry name" value="Tet_transcr_reg_TetR-rel_C_sf"/>
</dbReference>
<evidence type="ECO:0000256" key="1">
    <source>
        <dbReference type="ARBA" id="ARBA00023125"/>
    </source>
</evidence>
<dbReference type="InterPro" id="IPR009057">
    <property type="entry name" value="Homeodomain-like_sf"/>
</dbReference>
<dbReference type="Proteomes" id="UP000001574">
    <property type="component" value="Chromosome"/>
</dbReference>
<name>A0A0H2ZZC5_MYCA1</name>
<evidence type="ECO:0000256" key="2">
    <source>
        <dbReference type="PROSITE-ProRule" id="PRU00335"/>
    </source>
</evidence>
<dbReference type="Pfam" id="PF00440">
    <property type="entry name" value="TetR_N"/>
    <property type="match status" value="1"/>
</dbReference>
<dbReference type="GO" id="GO:0006355">
    <property type="term" value="P:regulation of DNA-templated transcription"/>
    <property type="evidence" value="ECO:0007669"/>
    <property type="project" value="UniProtKB-ARBA"/>
</dbReference>
<dbReference type="PANTHER" id="PTHR30328">
    <property type="entry name" value="TRANSCRIPTIONAL REPRESSOR"/>
    <property type="match status" value="1"/>
</dbReference>
<dbReference type="SUPFAM" id="SSF46689">
    <property type="entry name" value="Homeodomain-like"/>
    <property type="match status" value="1"/>
</dbReference>
<evidence type="ECO:0000259" key="3">
    <source>
        <dbReference type="PROSITE" id="PS50977"/>
    </source>
</evidence>
<dbReference type="RefSeq" id="WP_009974253.1">
    <property type="nucleotide sequence ID" value="NC_008595.1"/>
</dbReference>
<sequence>MRTATELRGEILQAAGAEFAQYGLAGARIDRIARVAQASKERLYAHFRDKETLFREVVAAGNREFFSAVTLRPDAVPDFVGGIYDLAREHPEHHRMISWAQLEGIALDEPHAEGQPAFAQHVAAIEAAQADGHVDGAWQPDDLLIVLFGIALAWANSPHPDAATNDPDANARRRAAAVEAARRIIAPSK</sequence>
<evidence type="ECO:0000313" key="5">
    <source>
        <dbReference type="Proteomes" id="UP000001574"/>
    </source>
</evidence>
<dbReference type="AlphaFoldDB" id="A0A0H2ZZC5"/>
<dbReference type="InterPro" id="IPR041467">
    <property type="entry name" value="Sco4008_C"/>
</dbReference>
<dbReference type="PRINTS" id="PR00455">
    <property type="entry name" value="HTHTETR"/>
</dbReference>
<dbReference type="InterPro" id="IPR050109">
    <property type="entry name" value="HTH-type_TetR-like_transc_reg"/>
</dbReference>
<keyword evidence="1 2" id="KW-0238">DNA-binding</keyword>
<protein>
    <submittedName>
        <fullName evidence="4">Transcriptional regulator, TetR family protein</fullName>
    </submittedName>
</protein>
<feature type="domain" description="HTH tetR-type" evidence="3">
    <location>
        <begin position="5"/>
        <end position="65"/>
    </location>
</feature>
<dbReference type="HOGENOM" id="CLU_069356_1_2_11"/>
<dbReference type="SUPFAM" id="SSF48498">
    <property type="entry name" value="Tetracyclin repressor-like, C-terminal domain"/>
    <property type="match status" value="1"/>
</dbReference>
<dbReference type="Pfam" id="PF17926">
    <property type="entry name" value="TetR_C_21"/>
    <property type="match status" value="1"/>
</dbReference>
<gene>
    <name evidence="4" type="ordered locus">MAV_0082</name>
</gene>
<accession>A0A0H2ZZC5</accession>
<reference evidence="4 5" key="1">
    <citation type="submission" date="2006-10" db="EMBL/GenBank/DDBJ databases">
        <authorList>
            <person name="Fleischmann R.D."/>
            <person name="Dodson R.J."/>
            <person name="Haft D.H."/>
            <person name="Merkel J.S."/>
            <person name="Nelson W.C."/>
            <person name="Fraser C.M."/>
        </authorList>
    </citation>
    <scope>NUCLEOTIDE SEQUENCE [LARGE SCALE GENOMIC DNA]</scope>
    <source>
        <strain evidence="4 5">104</strain>
    </source>
</reference>
<proteinExistence type="predicted"/>
<dbReference type="KEGG" id="mav:MAV_0082"/>
<dbReference type="PROSITE" id="PS50977">
    <property type="entry name" value="HTH_TETR_2"/>
    <property type="match status" value="1"/>
</dbReference>
<dbReference type="GO" id="GO:0003677">
    <property type="term" value="F:DNA binding"/>
    <property type="evidence" value="ECO:0007669"/>
    <property type="project" value="UniProtKB-UniRule"/>
</dbReference>
<feature type="DNA-binding region" description="H-T-H motif" evidence="2">
    <location>
        <begin position="28"/>
        <end position="47"/>
    </location>
</feature>
<dbReference type="PANTHER" id="PTHR30328:SF54">
    <property type="entry name" value="HTH-TYPE TRANSCRIPTIONAL REPRESSOR SCO4008"/>
    <property type="match status" value="1"/>
</dbReference>
<dbReference type="EMBL" id="CP000479">
    <property type="protein sequence ID" value="ABK67078.1"/>
    <property type="molecule type" value="Genomic_DNA"/>
</dbReference>
<dbReference type="InterPro" id="IPR001647">
    <property type="entry name" value="HTH_TetR"/>
</dbReference>